<protein>
    <submittedName>
        <fullName evidence="1">Uncharacterized protein</fullName>
    </submittedName>
</protein>
<dbReference type="AlphaFoldDB" id="A0AA38U665"/>
<reference evidence="1" key="1">
    <citation type="submission" date="2023-03" db="EMBL/GenBank/DDBJ databases">
        <title>Chromosome-scale reference genome and RAD-based genetic map of yellow starthistle (Centaurea solstitialis) reveal putative structural variation and QTLs associated with invader traits.</title>
        <authorList>
            <person name="Reatini B."/>
            <person name="Cang F.A."/>
            <person name="Jiang Q."/>
            <person name="Mckibben M.T.W."/>
            <person name="Barker M.S."/>
            <person name="Rieseberg L.H."/>
            <person name="Dlugosch K.M."/>
        </authorList>
    </citation>
    <scope>NUCLEOTIDE SEQUENCE</scope>
    <source>
        <strain evidence="1">CAN-66</strain>
        <tissue evidence="1">Leaf</tissue>
    </source>
</reference>
<evidence type="ECO:0000313" key="1">
    <source>
        <dbReference type="EMBL" id="KAJ9563213.1"/>
    </source>
</evidence>
<dbReference type="PANTHER" id="PTHR11439:SF483">
    <property type="entry name" value="PEPTIDE SYNTHASE GLIP-LIKE, PUTATIVE (AFU_ORTHOLOGUE AFUA_3G12920)-RELATED"/>
    <property type="match status" value="1"/>
</dbReference>
<organism evidence="1 2">
    <name type="scientific">Centaurea solstitialis</name>
    <name type="common">yellow star-thistle</name>
    <dbReference type="NCBI Taxonomy" id="347529"/>
    <lineage>
        <taxon>Eukaryota</taxon>
        <taxon>Viridiplantae</taxon>
        <taxon>Streptophyta</taxon>
        <taxon>Embryophyta</taxon>
        <taxon>Tracheophyta</taxon>
        <taxon>Spermatophyta</taxon>
        <taxon>Magnoliopsida</taxon>
        <taxon>eudicotyledons</taxon>
        <taxon>Gunneridae</taxon>
        <taxon>Pentapetalae</taxon>
        <taxon>asterids</taxon>
        <taxon>campanulids</taxon>
        <taxon>Asterales</taxon>
        <taxon>Asteraceae</taxon>
        <taxon>Carduoideae</taxon>
        <taxon>Cardueae</taxon>
        <taxon>Centaureinae</taxon>
        <taxon>Centaurea</taxon>
    </lineage>
</organism>
<proteinExistence type="predicted"/>
<accession>A0AA38U665</accession>
<evidence type="ECO:0000313" key="2">
    <source>
        <dbReference type="Proteomes" id="UP001172457"/>
    </source>
</evidence>
<dbReference type="EMBL" id="JARYMX010000002">
    <property type="protein sequence ID" value="KAJ9563213.1"/>
    <property type="molecule type" value="Genomic_DNA"/>
</dbReference>
<dbReference type="Proteomes" id="UP001172457">
    <property type="component" value="Chromosome 2"/>
</dbReference>
<gene>
    <name evidence="1" type="ORF">OSB04_008373</name>
</gene>
<sequence>MDHVRDEVSDTPTRQYVQMKSAKKMRSREVISITHPEKQSTLLQRIVVRMYFGSCQFLSDKLVNWTSKKQNNVSNSTTKEEYVVATNCCCFFGRGIPDHIGPRLILGNFWAEARLLKHAARGRSPRTSRMRPPGFELGFTTMQCPSLTTRLTLLWLQPIVVRMSVTMITSIPVQHSRTKHIYIRHHFIKDHVEKSNIDMLFIQKDF</sequence>
<name>A0AA38U665_9ASTR</name>
<dbReference type="CDD" id="cd09272">
    <property type="entry name" value="RNase_HI_RT_Ty1"/>
    <property type="match status" value="1"/>
</dbReference>
<comment type="caution">
    <text evidence="1">The sequence shown here is derived from an EMBL/GenBank/DDBJ whole genome shotgun (WGS) entry which is preliminary data.</text>
</comment>
<dbReference type="PANTHER" id="PTHR11439">
    <property type="entry name" value="GAG-POL-RELATED RETROTRANSPOSON"/>
    <property type="match status" value="1"/>
</dbReference>
<keyword evidence="2" id="KW-1185">Reference proteome</keyword>